<feature type="transmembrane region" description="Helical" evidence="2">
    <location>
        <begin position="218"/>
        <end position="237"/>
    </location>
</feature>
<dbReference type="STRING" id="469378.Ccur_04250"/>
<dbReference type="CDD" id="cd06257">
    <property type="entry name" value="DnaJ"/>
    <property type="match status" value="1"/>
</dbReference>
<dbReference type="eggNOG" id="COG2214">
    <property type="taxonomic scope" value="Bacteria"/>
</dbReference>
<dbReference type="GO" id="GO:0051082">
    <property type="term" value="F:unfolded protein binding"/>
    <property type="evidence" value="ECO:0007669"/>
    <property type="project" value="TreeGrafter"/>
</dbReference>
<dbReference type="Pfam" id="PF00226">
    <property type="entry name" value="DnaJ"/>
    <property type="match status" value="1"/>
</dbReference>
<protein>
    <submittedName>
        <fullName evidence="4">DnaJ-class molecular chaperone with C-terminal Zn finger domain protein</fullName>
    </submittedName>
</protein>
<feature type="region of interest" description="Disordered" evidence="1">
    <location>
        <begin position="26"/>
        <end position="49"/>
    </location>
</feature>
<dbReference type="InterPro" id="IPR001623">
    <property type="entry name" value="DnaJ_domain"/>
</dbReference>
<keyword evidence="2" id="KW-0472">Membrane</keyword>
<dbReference type="AlphaFoldDB" id="C7MMK8"/>
<dbReference type="PRINTS" id="PR00625">
    <property type="entry name" value="JDOMAIN"/>
</dbReference>
<dbReference type="GO" id="GO:0005737">
    <property type="term" value="C:cytoplasm"/>
    <property type="evidence" value="ECO:0007669"/>
    <property type="project" value="TreeGrafter"/>
</dbReference>
<dbReference type="OrthoDB" id="9811070at2"/>
<dbReference type="PANTHER" id="PTHR43948:SF14">
    <property type="entry name" value="PROTEIN DNAJ, PUTATIVE-RELATED"/>
    <property type="match status" value="1"/>
</dbReference>
<dbReference type="InterPro" id="IPR036869">
    <property type="entry name" value="J_dom_sf"/>
</dbReference>
<dbReference type="SMART" id="SM00271">
    <property type="entry name" value="DnaJ"/>
    <property type="match status" value="1"/>
</dbReference>
<proteinExistence type="predicted"/>
<keyword evidence="2" id="KW-0812">Transmembrane</keyword>
<dbReference type="PROSITE" id="PS50076">
    <property type="entry name" value="DNAJ_2"/>
    <property type="match status" value="1"/>
</dbReference>
<feature type="compositionally biased region" description="Basic and acidic residues" evidence="1">
    <location>
        <begin position="34"/>
        <end position="49"/>
    </location>
</feature>
<evidence type="ECO:0000313" key="4">
    <source>
        <dbReference type="EMBL" id="ACU94148.1"/>
    </source>
</evidence>
<keyword evidence="5" id="KW-1185">Reference proteome</keyword>
<feature type="transmembrane region" description="Helical" evidence="2">
    <location>
        <begin position="183"/>
        <end position="211"/>
    </location>
</feature>
<dbReference type="Gene3D" id="1.10.287.110">
    <property type="entry name" value="DnaJ domain"/>
    <property type="match status" value="1"/>
</dbReference>
<dbReference type="HOGENOM" id="CLU_985966_0_0_11"/>
<dbReference type="KEGG" id="ccu:Ccur_04250"/>
<dbReference type="GO" id="GO:0044183">
    <property type="term" value="F:protein folding chaperone"/>
    <property type="evidence" value="ECO:0007669"/>
    <property type="project" value="TreeGrafter"/>
</dbReference>
<dbReference type="EMBL" id="CP001682">
    <property type="protein sequence ID" value="ACU94148.1"/>
    <property type="molecule type" value="Genomic_DNA"/>
</dbReference>
<sequence length="282" mass="30909">MHAMKKSEALNILGLADGASEDDIKAAHRRKIRENHPDRFSDPTEKQAAEERTKLINEARDVLNSGKWDPEYGPRATTYSSPYAHPSSGVPHNGDPFEGFPFTVDYVWTSWDDIGSGQRGAANADNRQRARRGGVWGQGYANPFEGDPFFTEFTRAPRKTPQEEEREAKADLRQTLLGCAVKLAVLALCSSLGAVAIGMFAYVVATLLLAVAREVKGCTSFLVLPFIIFFGPLIAWFMPRLGAGIGAGLFVFFGIAVLVDISTIRRSVSTLRTAREKVKVSS</sequence>
<dbReference type="GO" id="GO:0051087">
    <property type="term" value="F:protein-folding chaperone binding"/>
    <property type="evidence" value="ECO:0007669"/>
    <property type="project" value="TreeGrafter"/>
</dbReference>
<feature type="transmembrane region" description="Helical" evidence="2">
    <location>
        <begin position="243"/>
        <end position="262"/>
    </location>
</feature>
<evidence type="ECO:0000256" key="2">
    <source>
        <dbReference type="SAM" id="Phobius"/>
    </source>
</evidence>
<dbReference type="SUPFAM" id="SSF46565">
    <property type="entry name" value="Chaperone J-domain"/>
    <property type="match status" value="1"/>
</dbReference>
<dbReference type="PANTHER" id="PTHR43948">
    <property type="entry name" value="DNAJ HOMOLOG SUBFAMILY B"/>
    <property type="match status" value="1"/>
</dbReference>
<evidence type="ECO:0000259" key="3">
    <source>
        <dbReference type="PROSITE" id="PS50076"/>
    </source>
</evidence>
<evidence type="ECO:0000313" key="5">
    <source>
        <dbReference type="Proteomes" id="UP000000954"/>
    </source>
</evidence>
<organism evidence="4 5">
    <name type="scientific">Cryptobacterium curtum (strain ATCC 700683 / DSM 15641 / CCUG 43107 / 12-3)</name>
    <dbReference type="NCBI Taxonomy" id="469378"/>
    <lineage>
        <taxon>Bacteria</taxon>
        <taxon>Bacillati</taxon>
        <taxon>Actinomycetota</taxon>
        <taxon>Coriobacteriia</taxon>
        <taxon>Eggerthellales</taxon>
        <taxon>Eggerthellaceae</taxon>
        <taxon>Cryptobacterium</taxon>
    </lineage>
</organism>
<evidence type="ECO:0000256" key="1">
    <source>
        <dbReference type="SAM" id="MobiDB-lite"/>
    </source>
</evidence>
<keyword evidence="2" id="KW-1133">Transmembrane helix</keyword>
<accession>C7MMK8</accession>
<reference evidence="4 5" key="1">
    <citation type="journal article" date="2009" name="Stand. Genomic Sci.">
        <title>Complete genome sequence of Cryptobacterium curtum type strain (12-3).</title>
        <authorList>
            <person name="Mavrommatis K."/>
            <person name="Pukall R."/>
            <person name="Rohde C."/>
            <person name="Chen F."/>
            <person name="Sims D."/>
            <person name="Brettin T."/>
            <person name="Kuske C."/>
            <person name="Detter J.C."/>
            <person name="Han C."/>
            <person name="Lapidus A."/>
            <person name="Copeland A."/>
            <person name="Glavina Del Rio T."/>
            <person name="Nolan M."/>
            <person name="Lucas S."/>
            <person name="Tice H."/>
            <person name="Cheng J.F."/>
            <person name="Bruce D."/>
            <person name="Goodwin L."/>
            <person name="Pitluck S."/>
            <person name="Ovchinnikova G."/>
            <person name="Pati A."/>
            <person name="Ivanova N."/>
            <person name="Chen A."/>
            <person name="Palaniappan K."/>
            <person name="Chain P."/>
            <person name="D'haeseleer P."/>
            <person name="Goker M."/>
            <person name="Bristow J."/>
            <person name="Eisen J.A."/>
            <person name="Markowitz V."/>
            <person name="Hugenholtz P."/>
            <person name="Rohde M."/>
            <person name="Klenk H.P."/>
            <person name="Kyrpides N.C."/>
        </authorList>
    </citation>
    <scope>NUCLEOTIDE SEQUENCE [LARGE SCALE GENOMIC DNA]</scope>
    <source>
        <strain evidence="5">ATCC 700683 / DSM 15641 / 12-3</strain>
    </source>
</reference>
<dbReference type="Proteomes" id="UP000000954">
    <property type="component" value="Chromosome"/>
</dbReference>
<feature type="domain" description="J" evidence="3">
    <location>
        <begin position="8"/>
        <end position="76"/>
    </location>
</feature>
<gene>
    <name evidence="4" type="ordered locus">Ccur_04250</name>
</gene>
<name>C7MMK8_CRYCD</name>